<feature type="domain" description="Cadherin" evidence="11">
    <location>
        <begin position="1053"/>
        <end position="1151"/>
    </location>
</feature>
<evidence type="ECO:0000256" key="9">
    <source>
        <dbReference type="SAM" id="Phobius"/>
    </source>
</evidence>
<evidence type="ECO:0000313" key="13">
    <source>
        <dbReference type="Proteomes" id="UP000069940"/>
    </source>
</evidence>
<feature type="region of interest" description="Disordered" evidence="8">
    <location>
        <begin position="2040"/>
        <end position="2062"/>
    </location>
</feature>
<feature type="compositionally biased region" description="Polar residues" evidence="8">
    <location>
        <begin position="648"/>
        <end position="659"/>
    </location>
</feature>
<keyword evidence="3" id="KW-0677">Repeat</keyword>
<feature type="domain" description="Cadherin" evidence="11">
    <location>
        <begin position="718"/>
        <end position="822"/>
    </location>
</feature>
<accession>A0ABM1XV76</accession>
<dbReference type="InterPro" id="IPR015919">
    <property type="entry name" value="Cadherin-like_sf"/>
</dbReference>
<keyword evidence="2 9" id="KW-0812">Transmembrane</keyword>
<evidence type="ECO:0000256" key="6">
    <source>
        <dbReference type="ARBA" id="ARBA00023136"/>
    </source>
</evidence>
<reference evidence="12" key="2">
    <citation type="submission" date="2025-05" db="UniProtKB">
        <authorList>
            <consortium name="EnsemblMetazoa"/>
        </authorList>
    </citation>
    <scope>IDENTIFICATION</scope>
    <source>
        <strain evidence="12">Foshan</strain>
    </source>
</reference>
<dbReference type="PROSITE" id="PS50268">
    <property type="entry name" value="CADHERIN_2"/>
    <property type="match status" value="15"/>
</dbReference>
<feature type="domain" description="Cadherin" evidence="11">
    <location>
        <begin position="1261"/>
        <end position="1367"/>
    </location>
</feature>
<reference evidence="13" key="1">
    <citation type="journal article" date="2015" name="Proc. Natl. Acad. Sci. U.S.A.">
        <title>Genome sequence of the Asian Tiger mosquito, Aedes albopictus, reveals insights into its biology, genetics, and evolution.</title>
        <authorList>
            <person name="Chen X.G."/>
            <person name="Jiang X."/>
            <person name="Gu J."/>
            <person name="Xu M."/>
            <person name="Wu Y."/>
            <person name="Deng Y."/>
            <person name="Zhang C."/>
            <person name="Bonizzoni M."/>
            <person name="Dermauw W."/>
            <person name="Vontas J."/>
            <person name="Armbruster P."/>
            <person name="Huang X."/>
            <person name="Yang Y."/>
            <person name="Zhang H."/>
            <person name="He W."/>
            <person name="Peng H."/>
            <person name="Liu Y."/>
            <person name="Wu K."/>
            <person name="Chen J."/>
            <person name="Lirakis M."/>
            <person name="Topalis P."/>
            <person name="Van Leeuwen T."/>
            <person name="Hall A.B."/>
            <person name="Jiang X."/>
            <person name="Thorpe C."/>
            <person name="Mueller R.L."/>
            <person name="Sun C."/>
            <person name="Waterhouse R.M."/>
            <person name="Yan G."/>
            <person name="Tu Z.J."/>
            <person name="Fang X."/>
            <person name="James A.A."/>
        </authorList>
    </citation>
    <scope>NUCLEOTIDE SEQUENCE [LARGE SCALE GENOMIC DNA]</scope>
    <source>
        <strain evidence="13">Foshan</strain>
    </source>
</reference>
<dbReference type="PANTHER" id="PTHR24026">
    <property type="entry name" value="FAT ATYPICAL CADHERIN-RELATED"/>
    <property type="match status" value="1"/>
</dbReference>
<dbReference type="Gene3D" id="2.60.40.60">
    <property type="entry name" value="Cadherins"/>
    <property type="match status" value="15"/>
</dbReference>
<keyword evidence="13" id="KW-1185">Reference proteome</keyword>
<proteinExistence type="predicted"/>
<feature type="domain" description="Cadherin" evidence="11">
    <location>
        <begin position="485"/>
        <end position="544"/>
    </location>
</feature>
<feature type="domain" description="Cadherin" evidence="11">
    <location>
        <begin position="1603"/>
        <end position="1726"/>
    </location>
</feature>
<feature type="domain" description="Cadherin" evidence="11">
    <location>
        <begin position="257"/>
        <end position="370"/>
    </location>
</feature>
<feature type="signal peptide" evidence="10">
    <location>
        <begin position="1"/>
        <end position="32"/>
    </location>
</feature>
<keyword evidence="10" id="KW-0732">Signal</keyword>
<dbReference type="EnsemblMetazoa" id="AALFPA23_003191.R3410">
    <property type="protein sequence ID" value="AALFPA23_003191.P3410"/>
    <property type="gene ID" value="AALFPA23_003191"/>
</dbReference>
<evidence type="ECO:0000256" key="2">
    <source>
        <dbReference type="ARBA" id="ARBA00022692"/>
    </source>
</evidence>
<dbReference type="Pfam" id="PF00028">
    <property type="entry name" value="Cadherin"/>
    <property type="match status" value="10"/>
</dbReference>
<feature type="domain" description="Cadherin" evidence="11">
    <location>
        <begin position="1484"/>
        <end position="1602"/>
    </location>
</feature>
<evidence type="ECO:0000256" key="5">
    <source>
        <dbReference type="ARBA" id="ARBA00022989"/>
    </source>
</evidence>
<evidence type="ECO:0000256" key="7">
    <source>
        <dbReference type="PROSITE-ProRule" id="PRU00043"/>
    </source>
</evidence>
<evidence type="ECO:0000256" key="4">
    <source>
        <dbReference type="ARBA" id="ARBA00022837"/>
    </source>
</evidence>
<evidence type="ECO:0000259" key="11">
    <source>
        <dbReference type="PROSITE" id="PS50268"/>
    </source>
</evidence>
<dbReference type="RefSeq" id="XP_062702760.1">
    <property type="nucleotide sequence ID" value="XM_062846776.1"/>
</dbReference>
<evidence type="ECO:0000313" key="12">
    <source>
        <dbReference type="EnsemblMetazoa" id="AALFPA23_003191.P3410"/>
    </source>
</evidence>
<feature type="domain" description="Cadherin" evidence="11">
    <location>
        <begin position="1371"/>
        <end position="1481"/>
    </location>
</feature>
<feature type="domain" description="Cadherin" evidence="11">
    <location>
        <begin position="823"/>
        <end position="926"/>
    </location>
</feature>
<protein>
    <recommendedName>
        <fullName evidence="11">Cadherin domain-containing protein</fullName>
    </recommendedName>
</protein>
<evidence type="ECO:0000256" key="1">
    <source>
        <dbReference type="ARBA" id="ARBA00004370"/>
    </source>
</evidence>
<dbReference type="InterPro" id="IPR020894">
    <property type="entry name" value="Cadherin_CS"/>
</dbReference>
<dbReference type="CDD" id="cd11304">
    <property type="entry name" value="Cadherin_repeat"/>
    <property type="match status" value="14"/>
</dbReference>
<dbReference type="PROSITE" id="PS00232">
    <property type="entry name" value="CADHERIN_1"/>
    <property type="match status" value="4"/>
</dbReference>
<dbReference type="RefSeq" id="XP_062702761.1">
    <property type="nucleotide sequence ID" value="XM_062846777.1"/>
</dbReference>
<dbReference type="Proteomes" id="UP000069940">
    <property type="component" value="Unassembled WGS sequence"/>
</dbReference>
<evidence type="ECO:0000256" key="8">
    <source>
        <dbReference type="SAM" id="MobiDB-lite"/>
    </source>
</evidence>
<keyword evidence="5 9" id="KW-1133">Transmembrane helix</keyword>
<feature type="domain" description="Cadherin" evidence="11">
    <location>
        <begin position="39"/>
        <end position="144"/>
    </location>
</feature>
<feature type="domain" description="Cadherin" evidence="11">
    <location>
        <begin position="371"/>
        <end position="484"/>
    </location>
</feature>
<feature type="region of interest" description="Disordered" evidence="8">
    <location>
        <begin position="1904"/>
        <end position="1943"/>
    </location>
</feature>
<feature type="domain" description="Cadherin" evidence="11">
    <location>
        <begin position="675"/>
        <end position="717"/>
    </location>
</feature>
<dbReference type="GeneID" id="109400937"/>
<comment type="subcellular location">
    <subcellularLocation>
        <location evidence="1">Membrane</location>
    </subcellularLocation>
</comment>
<dbReference type="EnsemblMetazoa" id="AALFPA23_003191.R3408">
    <property type="protein sequence ID" value="AALFPA23_003191.P3408"/>
    <property type="gene ID" value="AALFPA23_003191"/>
</dbReference>
<keyword evidence="4 7" id="KW-0106">Calcium</keyword>
<evidence type="ECO:0000256" key="3">
    <source>
        <dbReference type="ARBA" id="ARBA00022737"/>
    </source>
</evidence>
<feature type="domain" description="Cadherin" evidence="11">
    <location>
        <begin position="145"/>
        <end position="257"/>
    </location>
</feature>
<dbReference type="RefSeq" id="XP_062702762.1">
    <property type="nucleotide sequence ID" value="XM_062846778.1"/>
</dbReference>
<feature type="compositionally biased region" description="Low complexity" evidence="8">
    <location>
        <begin position="1906"/>
        <end position="1930"/>
    </location>
</feature>
<feature type="region of interest" description="Disordered" evidence="8">
    <location>
        <begin position="623"/>
        <end position="660"/>
    </location>
</feature>
<dbReference type="EnsemblMetazoa" id="AALFPA23_003191.R3409">
    <property type="protein sequence ID" value="AALFPA23_003191.P3409"/>
    <property type="gene ID" value="AALFPA23_003191"/>
</dbReference>
<feature type="chain" id="PRO_5045023487" description="Cadherin domain-containing protein" evidence="10">
    <location>
        <begin position="33"/>
        <end position="2062"/>
    </location>
</feature>
<dbReference type="SUPFAM" id="SSF49313">
    <property type="entry name" value="Cadherin-like"/>
    <property type="match status" value="14"/>
</dbReference>
<name>A0ABM1XV76_AEDAL</name>
<evidence type="ECO:0000256" key="10">
    <source>
        <dbReference type="SAM" id="SignalP"/>
    </source>
</evidence>
<feature type="transmembrane region" description="Helical" evidence="9">
    <location>
        <begin position="1823"/>
        <end position="1853"/>
    </location>
</feature>
<dbReference type="SMART" id="SM00112">
    <property type="entry name" value="CA"/>
    <property type="match status" value="13"/>
</dbReference>
<dbReference type="PANTHER" id="PTHR24026:SF126">
    <property type="entry name" value="PROTOCADHERIN FAT 4"/>
    <property type="match status" value="1"/>
</dbReference>
<feature type="domain" description="Cadherin" evidence="11">
    <location>
        <begin position="927"/>
        <end position="1046"/>
    </location>
</feature>
<sequence length="2062" mass="228381">MIAFTRQQQPQHRWTVLIPLLTIGFLIRTCHCNLPPIFTQDMNNLALPETTPVGSVVYRLEGYDPEGGNVSFGLLGSDNFMVDPISGDVKVIKPLDREDQDTLSFSVTIKDRVSSTGIDSENDNVVNVPITIIVLDENDNPPEFRNVPYETEVLEDAKPGTTVFSDILVTDRDTVGDNLLVNCIPQPLNPDACEKFAIETIESGQDRLTAAVVLKGRLDYNERMIYQILLDATDGMFNATAGLEIHVKDVQNSPPVFQGSLAAVINEDSKIGTLVMTIHARDGDRGQPRKIVYELVTNPMDYFLLDRQTGELRTAKPLDKEALPDDTGLIILTVKARELIDGIPGNDNLTTATTQASITIRDVNDSPPMFNKKEYFVSLSENTAPGTPLPIEMSVHDPDVGENAVFSLRLNDVSEVFDVEPKLVTGSSQISIRVANGSLDYENPNQRKFIVLVIAEETQTNPKLSSTATLTVSITDSNDNRPIFEQDSYSTTVSETAHPGHLITTITARDLDSGHFGDQGIRYSLSGTGAELFNVDPITGAITVADCPATDSDNNRRRRRRRQIPTSDELTQDFPEMKRFNVSTDGRTGVLDRGVDYMAYKVYNSGESNEYRDVNVVAPPTVSSSWEMSSSEESDPTAPATESEEYFTPSSTHTPIHSNEIQHRADIGPGRAPCLDYENQSVYYLSYKATDDEGRGQTSVVSLRITLLDANDSPPVCESPLYRASVDEGATVFEPPLVIKARDPDVVSEINYRIIGNEAITRHFEIDKRSGQLTISKSTALDVNHLKSENVFFAVEASDGLFTTLCNVNITIRDVNNHAPQFSREHYLASIEENFPIGTRVERLQAIDLDTGINAEIRYRIQQGSFDDFAIDNGTGVVTIARKLDYDRRNTYQMEIVAADLGTPSLSGTTTLTVSIINSNDKAPYFTPTTQRAEISEDAEVGTLVHTLVALDPDVASSEALDYAATEPITAVDKDGKEVRDTEDFKDMFRIDRTGKVFVHRKLQRDDFAVIRITVLVTDTTAPSIQQGEGLLIITIIDVNEEPPMFVPPWTPEDPRYRFQVLEEQPIGTILTTMQATDADSTVAEYRMTDNSHFEINNITGLIRTKSRIDYEQTPTVQFNVTVVDTGIPQLTSTAEVTVDIINTNDNDPAFDEPEYEMSVVENAPTGTVVGTVSARDADSGPYGQITYSLVGDHSAASFAIDPDTGAITVRDGTALDRERTTEIGLTAIATDRAPDGTSRSTTAPVTVKLLDENDNVPTFSQKIYHATVAENAALNPPAAILQVLATDPDEGPAGDVKYSIIGSDIENTFRLDANSGILYPYASLLGLDGNYRIQIEARDGLGSGPHSDLAEIKIEIQSINQHRPIFIMPALSNATVEIPENLAMTDYLVMTVKANDSDEGTNGKVLYHLQVNNQNVQETDEFIINEMSGELRIRKPLDRKKQARFELILVARDQGTPAWFETLRFLTVLLVDVNENHPEFPDASNPYRFFIAENSPRDIRIGKIQAYYDMPDPKIYYYMLLGNEDGAFYVDKTTGDIYTNKTLDREEADVYALYIQASKKQDLLITERDRMMMSIKKLERDSTVAKVWITVLDVNDNPPVFKQEVYYAGVSSKATINELVTIVNATDRDLGVNSTMELFISGSYLYKYGATKTTGSIVPSPFSITKDGRINTATYMAEYNQDRFILDIVAKEVESPERVATAKVYVWIFNPEQLVRVILSRPPSEVHMERDEIISELSNATQKLIIVDEIRYHVDSLGRIRMDWCDMYFHAIDMSSQTIVSVEEILREIDAKYDFLQDYNAGFSIENVVPAYATNVQDEFDLALAAIIALLIVLFVGAVSFIVLCCCLKHWVITIPNETRRKDALIKKQIIEDLNTTENPLWIEQKLKLYEEQELTMQVFSEPELTQQHHQQQQQLNNSNNTSSSMASHQHQHQHHAMQQQEQALVLGLDRRDSYPELVSQGGGDNTYATIQPRNYASNLSSLLMGTSGIGGGGNGGVSQGGTGGGPAGGLSGEMSDYATLRNSRAPSMYEFRGSTFQVQQPSGGGGPAGTDQPDYVTELI</sequence>
<keyword evidence="6 9" id="KW-0472">Membrane</keyword>
<dbReference type="InterPro" id="IPR002126">
    <property type="entry name" value="Cadherin-like_dom"/>
</dbReference>
<feature type="region of interest" description="Disordered" evidence="8">
    <location>
        <begin position="545"/>
        <end position="586"/>
    </location>
</feature>
<feature type="domain" description="Cadherin" evidence="11">
    <location>
        <begin position="1152"/>
        <end position="1260"/>
    </location>
</feature>
<organism evidence="12 13">
    <name type="scientific">Aedes albopictus</name>
    <name type="common">Asian tiger mosquito</name>
    <name type="synonym">Stegomyia albopicta</name>
    <dbReference type="NCBI Taxonomy" id="7160"/>
    <lineage>
        <taxon>Eukaryota</taxon>
        <taxon>Metazoa</taxon>
        <taxon>Ecdysozoa</taxon>
        <taxon>Arthropoda</taxon>
        <taxon>Hexapoda</taxon>
        <taxon>Insecta</taxon>
        <taxon>Pterygota</taxon>
        <taxon>Neoptera</taxon>
        <taxon>Endopterygota</taxon>
        <taxon>Diptera</taxon>
        <taxon>Nematocera</taxon>
        <taxon>Culicoidea</taxon>
        <taxon>Culicidae</taxon>
        <taxon>Culicinae</taxon>
        <taxon>Aedini</taxon>
        <taxon>Aedes</taxon>
        <taxon>Stegomyia</taxon>
    </lineage>
</organism>
<dbReference type="PRINTS" id="PR00205">
    <property type="entry name" value="CADHERIN"/>
</dbReference>